<accession>A0ACC2NZA0</accession>
<evidence type="ECO:0000313" key="2">
    <source>
        <dbReference type="Proteomes" id="UP001239111"/>
    </source>
</evidence>
<dbReference type="Proteomes" id="UP001239111">
    <property type="component" value="Chromosome 2"/>
</dbReference>
<evidence type="ECO:0000313" key="1">
    <source>
        <dbReference type="EMBL" id="KAJ8675911.1"/>
    </source>
</evidence>
<proteinExistence type="predicted"/>
<protein>
    <submittedName>
        <fullName evidence="1">Uncharacterized protein</fullName>
    </submittedName>
</protein>
<keyword evidence="2" id="KW-1185">Reference proteome</keyword>
<comment type="caution">
    <text evidence="1">The sequence shown here is derived from an EMBL/GenBank/DDBJ whole genome shotgun (WGS) entry which is preliminary data.</text>
</comment>
<reference evidence="1" key="1">
    <citation type="submission" date="2023-04" db="EMBL/GenBank/DDBJ databases">
        <title>A chromosome-level genome assembly of the parasitoid wasp Eretmocerus hayati.</title>
        <authorList>
            <person name="Zhong Y."/>
            <person name="Liu S."/>
            <person name="Liu Y."/>
        </authorList>
    </citation>
    <scope>NUCLEOTIDE SEQUENCE</scope>
    <source>
        <strain evidence="1">ZJU_SS_LIU_2023</strain>
    </source>
</reference>
<name>A0ACC2NZA0_9HYME</name>
<organism evidence="1 2">
    <name type="scientific">Eretmocerus hayati</name>
    <dbReference type="NCBI Taxonomy" id="131215"/>
    <lineage>
        <taxon>Eukaryota</taxon>
        <taxon>Metazoa</taxon>
        <taxon>Ecdysozoa</taxon>
        <taxon>Arthropoda</taxon>
        <taxon>Hexapoda</taxon>
        <taxon>Insecta</taxon>
        <taxon>Pterygota</taxon>
        <taxon>Neoptera</taxon>
        <taxon>Endopterygota</taxon>
        <taxon>Hymenoptera</taxon>
        <taxon>Apocrita</taxon>
        <taxon>Proctotrupomorpha</taxon>
        <taxon>Chalcidoidea</taxon>
        <taxon>Aphelinidae</taxon>
        <taxon>Aphelininae</taxon>
        <taxon>Eretmocerus</taxon>
    </lineage>
</organism>
<sequence length="541" mass="60963">MEAVADASNASKRRYSQPNSQYVTTSEGSSPPDVSNAEMQEMLLKMKKEQLDKTSSQNSDAESRRQIEKWRAEKALKGACSPALAMRTLTQKSPSARKLTRPFNTGSPKSRKVTRPFKSGSPKSHRNRTIARQLIPTNGSPLKISRTSNSSHMLNRHERPTRTSVKTFQELKMLRRENQRLEGSQAESASTIATATGEGPSNDVVISPAHENVKSALEKSQLIGKKSEPIIPSEVLPQASESSQENQGETNSHAMSTLGNLDFNSINFLENLRVEKLASSENAMGVDIVEEDPPLGAEQNPPEQREARQNQPKNLNQTQNQPGADSDGIIQPAVTGFPGLTERVLRGIRGYQDRPPNATRPRLFKDISCLVQYVNYYYRDPHGEGFKDFKRHGRYNTDRTLRYVGDGRWMDPRSWKSLQDITTPQVFMRAFFTALYTEEGVAMRSLEPEFVRSDEWHLKQPALPIPFSDLRLSMIVYDEWLISHNYSDDPPDPKVKSPKLPKTHYLITMTKVLSDFTKDMQGKYKKRTTPPQTPTRGTATD</sequence>
<gene>
    <name evidence="1" type="ORF">QAD02_011697</name>
</gene>
<dbReference type="EMBL" id="CM056742">
    <property type="protein sequence ID" value="KAJ8675911.1"/>
    <property type="molecule type" value="Genomic_DNA"/>
</dbReference>